<feature type="region of interest" description="Disordered" evidence="1">
    <location>
        <begin position="291"/>
        <end position="315"/>
    </location>
</feature>
<gene>
    <name evidence="3" type="ORF">GOP47_0018691</name>
</gene>
<evidence type="ECO:0000256" key="1">
    <source>
        <dbReference type="SAM" id="MobiDB-lite"/>
    </source>
</evidence>
<proteinExistence type="predicted"/>
<organism evidence="3 4">
    <name type="scientific">Adiantum capillus-veneris</name>
    <name type="common">Maidenhair fern</name>
    <dbReference type="NCBI Taxonomy" id="13818"/>
    <lineage>
        <taxon>Eukaryota</taxon>
        <taxon>Viridiplantae</taxon>
        <taxon>Streptophyta</taxon>
        <taxon>Embryophyta</taxon>
        <taxon>Tracheophyta</taxon>
        <taxon>Polypodiopsida</taxon>
        <taxon>Polypodiidae</taxon>
        <taxon>Polypodiales</taxon>
        <taxon>Pteridineae</taxon>
        <taxon>Pteridaceae</taxon>
        <taxon>Vittarioideae</taxon>
        <taxon>Adiantum</taxon>
    </lineage>
</organism>
<keyword evidence="2" id="KW-0812">Transmembrane</keyword>
<feature type="transmembrane region" description="Helical" evidence="2">
    <location>
        <begin position="20"/>
        <end position="38"/>
    </location>
</feature>
<dbReference type="Proteomes" id="UP000886520">
    <property type="component" value="Chromosome 18"/>
</dbReference>
<keyword evidence="2" id="KW-0472">Membrane</keyword>
<dbReference type="EMBL" id="JABFUD020000018">
    <property type="protein sequence ID" value="KAI5066067.1"/>
    <property type="molecule type" value="Genomic_DNA"/>
</dbReference>
<protein>
    <recommendedName>
        <fullName evidence="5">DUF4408 domain-containing protein</fullName>
    </recommendedName>
</protein>
<feature type="compositionally biased region" description="Pro residues" evidence="1">
    <location>
        <begin position="221"/>
        <end position="235"/>
    </location>
</feature>
<feature type="region of interest" description="Disordered" evidence="1">
    <location>
        <begin position="208"/>
        <end position="235"/>
    </location>
</feature>
<name>A0A9D4Z9V8_ADICA</name>
<keyword evidence="2" id="KW-1133">Transmembrane helix</keyword>
<reference evidence="3" key="1">
    <citation type="submission" date="2021-01" db="EMBL/GenBank/DDBJ databases">
        <title>Adiantum capillus-veneris genome.</title>
        <authorList>
            <person name="Fang Y."/>
            <person name="Liao Q."/>
        </authorList>
    </citation>
    <scope>NUCLEOTIDE SEQUENCE</scope>
    <source>
        <strain evidence="3">H3</strain>
        <tissue evidence="3">Leaf</tissue>
    </source>
</reference>
<evidence type="ECO:0000313" key="4">
    <source>
        <dbReference type="Proteomes" id="UP000886520"/>
    </source>
</evidence>
<sequence length="390" mass="43402">MTEWFLRSVVHAIWGRRKDVYYALSFISIAGNLVVLVGPTVQTSILSYIHVLQTIGLLQKAASAIGSLQTVLHAISPIGALQTHAWIAVPHLAELVLQRSVLYILLNLIVARIIHKSGLFAKRSTTSHPAFMKQDESRAVRNLQVVYGSHWLAPSYLHTVYSTMSNYADVPSGPSMRDCLFHCIGSFPITDLSNPLLHVQGHLNGHYSHNDSLSQNARPMPATPAAPSPTPPSPPSLFTIEPLDELVKSMQTHQTPFREAQISRHPLRKVATKVDLVQAVRARRRKESTPIIDDKPTTNQQKSGRSMKGVKEKHGITSGKEYNKVHSQSMKQGKVAGGGGGVELVWGREDDDNELSRQEFNERVDTFICKFKRSLTMQRKNSVNRLLGIY</sequence>
<dbReference type="OrthoDB" id="1930893at2759"/>
<dbReference type="AlphaFoldDB" id="A0A9D4Z9V8"/>
<evidence type="ECO:0000313" key="3">
    <source>
        <dbReference type="EMBL" id="KAI5066067.1"/>
    </source>
</evidence>
<evidence type="ECO:0008006" key="5">
    <source>
        <dbReference type="Google" id="ProtNLM"/>
    </source>
</evidence>
<evidence type="ECO:0000256" key="2">
    <source>
        <dbReference type="SAM" id="Phobius"/>
    </source>
</evidence>
<comment type="caution">
    <text evidence="3">The sequence shown here is derived from an EMBL/GenBank/DDBJ whole genome shotgun (WGS) entry which is preliminary data.</text>
</comment>
<dbReference type="PANTHER" id="PTHR33098">
    <property type="entry name" value="COTTON FIBER (DUF761)"/>
    <property type="match status" value="1"/>
</dbReference>
<accession>A0A9D4Z9V8</accession>
<keyword evidence="4" id="KW-1185">Reference proteome</keyword>
<dbReference type="PANTHER" id="PTHR33098:SF53">
    <property type="entry name" value="OS05G0540900 PROTEIN"/>
    <property type="match status" value="1"/>
</dbReference>